<organism evidence="1 2">
    <name type="scientific">Yersinia entomophaga</name>
    <dbReference type="NCBI Taxonomy" id="935293"/>
    <lineage>
        <taxon>Bacteria</taxon>
        <taxon>Pseudomonadati</taxon>
        <taxon>Pseudomonadota</taxon>
        <taxon>Gammaproteobacteria</taxon>
        <taxon>Enterobacterales</taxon>
        <taxon>Yersiniaceae</taxon>
        <taxon>Yersinia</taxon>
    </lineage>
</organism>
<dbReference type="EMBL" id="CP010029">
    <property type="protein sequence ID" value="ANI31682.1"/>
    <property type="molecule type" value="Genomic_DNA"/>
</dbReference>
<protein>
    <submittedName>
        <fullName evidence="1">Uncharacterized protein</fullName>
    </submittedName>
</protein>
<accession>A0ABN4PXE4</accession>
<evidence type="ECO:0000313" key="1">
    <source>
        <dbReference type="EMBL" id="ANI31682.1"/>
    </source>
</evidence>
<proteinExistence type="predicted"/>
<name>A0ABN4PXE4_YERET</name>
<dbReference type="RefSeq" id="WP_064517715.1">
    <property type="nucleotide sequence ID" value="NZ_CP010029.1"/>
</dbReference>
<sequence length="63" mass="6913">MARYRVHFDLIQYSQGGGKNTATTSETVEAESESVALSIAKDKVKNKSTARGREINVSKIVKL</sequence>
<keyword evidence="2" id="KW-1185">Reference proteome</keyword>
<gene>
    <name evidence="1" type="ORF">PL78_17895</name>
</gene>
<evidence type="ECO:0000313" key="2">
    <source>
        <dbReference type="Proteomes" id="UP000266744"/>
    </source>
</evidence>
<dbReference type="Proteomes" id="UP000266744">
    <property type="component" value="Chromosome"/>
</dbReference>
<reference evidence="2" key="1">
    <citation type="journal article" date="2016" name="Toxins">
        <title>The Draft Genome Sequence of the Yersinia entomophaga Entomopathogenic Type Strain MH96T.</title>
        <authorList>
            <person name="Hurst M.R."/>
            <person name="Beattie A."/>
            <person name="Altermann E."/>
            <person name="Moraga R.M."/>
            <person name="Harper L.A."/>
            <person name="Calder J."/>
            <person name="Laugraud A."/>
        </authorList>
    </citation>
    <scope>NUCLEOTIDE SEQUENCE [LARGE SCALE GENOMIC DNA]</scope>
    <source>
        <strain evidence="2">MH96</strain>
    </source>
</reference>